<name>A0AAX2CH03_9BACI</name>
<protein>
    <recommendedName>
        <fullName evidence="1">Aminotransferase class I/classII large domain-containing protein</fullName>
    </recommendedName>
</protein>
<dbReference type="SUPFAM" id="SSF53383">
    <property type="entry name" value="PLP-dependent transferases"/>
    <property type="match status" value="1"/>
</dbReference>
<proteinExistence type="predicted"/>
<sequence>MNLIAGTFSKSFDSLGGFVVGDDDIIDFISHNGRSMIFSASMTP</sequence>
<feature type="domain" description="Aminotransferase class I/classII large" evidence="1">
    <location>
        <begin position="3"/>
        <end position="42"/>
    </location>
</feature>
<dbReference type="InterPro" id="IPR004839">
    <property type="entry name" value="Aminotransferase_I/II_large"/>
</dbReference>
<dbReference type="GO" id="GO:0030170">
    <property type="term" value="F:pyridoxal phosphate binding"/>
    <property type="evidence" value="ECO:0007669"/>
    <property type="project" value="InterPro"/>
</dbReference>
<accession>A0AAX2CH03</accession>
<evidence type="ECO:0000313" key="3">
    <source>
        <dbReference type="Proteomes" id="UP000242164"/>
    </source>
</evidence>
<dbReference type="InterPro" id="IPR015421">
    <property type="entry name" value="PyrdxlP-dep_Trfase_major"/>
</dbReference>
<dbReference type="InterPro" id="IPR015424">
    <property type="entry name" value="PyrdxlP-dep_Trfase"/>
</dbReference>
<dbReference type="Gene3D" id="3.40.640.10">
    <property type="entry name" value="Type I PLP-dependent aspartate aminotransferase-like (Major domain)"/>
    <property type="match status" value="1"/>
</dbReference>
<dbReference type="EMBL" id="FMIK01000024">
    <property type="protein sequence ID" value="SCL92578.1"/>
    <property type="molecule type" value="Genomic_DNA"/>
</dbReference>
<dbReference type="Proteomes" id="UP000242164">
    <property type="component" value="Unassembled WGS sequence"/>
</dbReference>
<evidence type="ECO:0000259" key="1">
    <source>
        <dbReference type="Pfam" id="PF00155"/>
    </source>
</evidence>
<comment type="caution">
    <text evidence="2">The sequence shown here is derived from an EMBL/GenBank/DDBJ whole genome shotgun (WGS) entry which is preliminary data.</text>
</comment>
<evidence type="ECO:0000313" key="2">
    <source>
        <dbReference type="EMBL" id="SCL92578.1"/>
    </source>
</evidence>
<dbReference type="Pfam" id="PF00155">
    <property type="entry name" value="Aminotran_1_2"/>
    <property type="match status" value="1"/>
</dbReference>
<dbReference type="AlphaFoldDB" id="A0AAX2CH03"/>
<organism evidence="2 3">
    <name type="scientific">Bacillus cytotoxicus</name>
    <dbReference type="NCBI Taxonomy" id="580165"/>
    <lineage>
        <taxon>Bacteria</taxon>
        <taxon>Bacillati</taxon>
        <taxon>Bacillota</taxon>
        <taxon>Bacilli</taxon>
        <taxon>Bacillales</taxon>
        <taxon>Bacillaceae</taxon>
        <taxon>Bacillus</taxon>
        <taxon>Bacillus cereus group</taxon>
    </lineage>
</organism>
<gene>
    <name evidence="2" type="ORF">BCB44BAC_02081</name>
</gene>
<reference evidence="2 3" key="1">
    <citation type="submission" date="2016-08" db="EMBL/GenBank/DDBJ databases">
        <authorList>
            <person name="Loux V."/>
            <person name="Rue O."/>
        </authorList>
    </citation>
    <scope>NUCLEOTIDE SEQUENCE [LARGE SCALE GENOMIC DNA]</scope>
    <source>
        <strain evidence="2 3">AFSSA_08CEB44bac</strain>
    </source>
</reference>